<reference evidence="2" key="1">
    <citation type="submission" date="2020-04" db="EMBL/GenBank/DDBJ databases">
        <title>Hybrid Assembly of Korean Phytophthora infestans isolates.</title>
        <authorList>
            <person name="Prokchorchik M."/>
            <person name="Lee Y."/>
            <person name="Seo J."/>
            <person name="Cho J.-H."/>
            <person name="Park Y.-E."/>
            <person name="Jang D.-C."/>
            <person name="Im J.-S."/>
            <person name="Choi J.-G."/>
            <person name="Park H.-J."/>
            <person name="Lee G.-B."/>
            <person name="Lee Y.-G."/>
            <person name="Hong S.-Y."/>
            <person name="Cho K."/>
            <person name="Sohn K.H."/>
        </authorList>
    </citation>
    <scope>NUCLEOTIDE SEQUENCE</scope>
    <source>
        <strain evidence="2">KR_1_A1</strain>
        <strain evidence="3">KR_2_A2</strain>
    </source>
</reference>
<evidence type="ECO:0000256" key="1">
    <source>
        <dbReference type="SAM" id="MobiDB-lite"/>
    </source>
</evidence>
<dbReference type="EMBL" id="JAACNO010000947">
    <property type="protein sequence ID" value="KAF4143907.1"/>
    <property type="molecule type" value="Genomic_DNA"/>
</dbReference>
<feature type="region of interest" description="Disordered" evidence="1">
    <location>
        <begin position="1"/>
        <end position="59"/>
    </location>
</feature>
<comment type="caution">
    <text evidence="2">The sequence shown here is derived from an EMBL/GenBank/DDBJ whole genome shotgun (WGS) entry which is preliminary data.</text>
</comment>
<keyword evidence="4" id="KW-1185">Reference proteome</keyword>
<sequence length="217" mass="24497">MSTGEEKPHYSLKDHPNMDAGPPPGERRVSRKEVSKQQQADGESTGARSQDKPSKQLGISISDVFKNKLKEKSPAMEKQQHLIEKLIQAKADVLDRGATETCRDIKLKEVRQWTGREVLQRCGLQEVSTPATGNSQYYAIAMALLQKGFDTPDNKTAIEFLTGKLKKGIVVASNHFFEQEFPHDIREAILSTIEPVKERHTPQQSERAMKRYLREIG</sequence>
<name>A0A833SYU9_PHYIN</name>
<feature type="compositionally biased region" description="Basic and acidic residues" evidence="1">
    <location>
        <begin position="1"/>
        <end position="17"/>
    </location>
</feature>
<dbReference type="AlphaFoldDB" id="A0A833SYU9"/>
<evidence type="ECO:0000313" key="4">
    <source>
        <dbReference type="Proteomes" id="UP000602510"/>
    </source>
</evidence>
<dbReference type="Proteomes" id="UP000704712">
    <property type="component" value="Unassembled WGS sequence"/>
</dbReference>
<protein>
    <submittedName>
        <fullName evidence="2">Uncharacterized protein</fullName>
    </submittedName>
</protein>
<accession>A0A833SYU9</accession>
<gene>
    <name evidence="2" type="ORF">GN244_ATG12393</name>
    <name evidence="3" type="ORF">GN958_ATG06993</name>
</gene>
<feature type="compositionally biased region" description="Polar residues" evidence="1">
    <location>
        <begin position="36"/>
        <end position="48"/>
    </location>
</feature>
<evidence type="ECO:0000313" key="3">
    <source>
        <dbReference type="EMBL" id="KAF4143907.1"/>
    </source>
</evidence>
<organism evidence="2 4">
    <name type="scientific">Phytophthora infestans</name>
    <name type="common">Potato late blight agent</name>
    <name type="synonym">Botrytis infestans</name>
    <dbReference type="NCBI Taxonomy" id="4787"/>
    <lineage>
        <taxon>Eukaryota</taxon>
        <taxon>Sar</taxon>
        <taxon>Stramenopiles</taxon>
        <taxon>Oomycota</taxon>
        <taxon>Peronosporomycetes</taxon>
        <taxon>Peronosporales</taxon>
        <taxon>Peronosporaceae</taxon>
        <taxon>Phytophthora</taxon>
    </lineage>
</organism>
<evidence type="ECO:0000313" key="2">
    <source>
        <dbReference type="EMBL" id="KAF4035595.1"/>
    </source>
</evidence>
<feature type="compositionally biased region" description="Basic and acidic residues" evidence="1">
    <location>
        <begin position="25"/>
        <end position="35"/>
    </location>
</feature>
<dbReference type="Proteomes" id="UP000602510">
    <property type="component" value="Unassembled WGS sequence"/>
</dbReference>
<proteinExistence type="predicted"/>
<dbReference type="EMBL" id="WSZM01000305">
    <property type="protein sequence ID" value="KAF4035595.1"/>
    <property type="molecule type" value="Genomic_DNA"/>
</dbReference>